<comment type="caution">
    <text evidence="1">The sequence shown here is derived from an EMBL/GenBank/DDBJ whole genome shotgun (WGS) entry which is preliminary data.</text>
</comment>
<reference evidence="1" key="1">
    <citation type="journal article" date="2015" name="Nature">
        <title>Complex archaea that bridge the gap between prokaryotes and eukaryotes.</title>
        <authorList>
            <person name="Spang A."/>
            <person name="Saw J.H."/>
            <person name="Jorgensen S.L."/>
            <person name="Zaremba-Niedzwiedzka K."/>
            <person name="Martijn J."/>
            <person name="Lind A.E."/>
            <person name="van Eijk R."/>
            <person name="Schleper C."/>
            <person name="Guy L."/>
            <person name="Ettema T.J."/>
        </authorList>
    </citation>
    <scope>NUCLEOTIDE SEQUENCE</scope>
</reference>
<accession>A0A0F9J8B9</accession>
<dbReference type="AlphaFoldDB" id="A0A0F9J8B9"/>
<name>A0A0F9J8B9_9ZZZZ</name>
<organism evidence="1">
    <name type="scientific">marine sediment metagenome</name>
    <dbReference type="NCBI Taxonomy" id="412755"/>
    <lineage>
        <taxon>unclassified sequences</taxon>
        <taxon>metagenomes</taxon>
        <taxon>ecological metagenomes</taxon>
    </lineage>
</organism>
<gene>
    <name evidence="1" type="ORF">LCGC14_1855430</name>
</gene>
<evidence type="ECO:0000313" key="1">
    <source>
        <dbReference type="EMBL" id="KKL95352.1"/>
    </source>
</evidence>
<sequence length="127" mass="13901">MARNLHSNITIDDTTTALGLMLAKTEQGALAYGHGFARVLSDQYYTDLSYASHPPEQEKIISQDEWHAGFGEMFEEAKRYGQAHGTDARHKGHIIAGPKIVSATLPNCPDLTIVNADMELTTGWTNG</sequence>
<dbReference type="EMBL" id="LAZR01018697">
    <property type="protein sequence ID" value="KKL95352.1"/>
    <property type="molecule type" value="Genomic_DNA"/>
</dbReference>
<protein>
    <submittedName>
        <fullName evidence="1">Uncharacterized protein</fullName>
    </submittedName>
</protein>
<proteinExistence type="predicted"/>
<feature type="non-terminal residue" evidence="1">
    <location>
        <position position="127"/>
    </location>
</feature>